<proteinExistence type="inferred from homology"/>
<evidence type="ECO:0000256" key="1">
    <source>
        <dbReference type="ARBA" id="ARBA00035009"/>
    </source>
</evidence>
<accession>A0A8I6A6W9</accession>
<feature type="region of interest" description="Disordered" evidence="2">
    <location>
        <begin position="449"/>
        <end position="477"/>
    </location>
</feature>
<feature type="region of interest" description="Disordered" evidence="2">
    <location>
        <begin position="315"/>
        <end position="416"/>
    </location>
</feature>
<sequence>MNSVMDSWMSPSTMDIAMDMSFGIVCGMGLFFILLPFLKKYPLSPPPESQRDIPQDVKRRQSNTRKKTAAVTDYRDCKKNAQDTQNASSSMESLTKLPLRDSTAKPTWNSTKKLDQLSISQLLSYLKVLEELIQQKFCQIFCGISSVLPQSVVTTAWVSRKPPSVETKTSPFRNSYSPYPALPLAPGPPQLSQDQPLTHQWATSRLLCVAETRVVNRYPSSTTKNPPSSSKSRAYEPTCSQPGMKALTSLQTENQGQQKDLKWKHTTGSNASSQDAIRQSTGSFPWGTVLTEVIRSASLVPEHYWMVQDHEKQKKHQVSKVGDHQGPGFEELKSPEGHFSANSPQQSKNELEPSQPAPPSTPDSGTYKSSHMMESVPSRLPLKKRPVNRQDSIQEGLLPCTPSSSPGNKLETEKPALRTDQLSYVNTAQALSFLDSKTQMELESNILEHRKRSDLHSRDLQSGVPPSHLPQPGYPSSASCVSKAERFPKAAVVLEKLQHQDPGGTRLKRVSVSRRLQNTPLVHSSSEVQENQRASSPGASYGHSEPERAALQSTTNTWANTYCLLARTQDRRTIWGTGRGSLQPRTSFRIVRQVPCKRSENVASGHPFSRGTMVDPEVKAPSSVAKQTNRIVDARRETPNPWKETLGPNKIPSGQNKINFRAFESTRANINPGQYFQTCPPHPRGPPLKPQVISEVDSTSDKQPLSPTARLHVHTDMVIYPSLPSYQNRSKDPKTLEGLRDVFMRKTHAQETQHLRISKDKILGSNHKMVLPNEEKGDFVTSRSKGQKERPRGVQSSQGSDTSTQPKVIVIPECHSNMPENEQDNIKSFLTKIKNNLQYVNPDTEDKGQGDSVKNESPPPSTLPNQAKEKFISSMETQSLLNAVVQILVDTLGLKIKDPSKIEWCEVEQLLSQLEASSHSSQRACDPKTSQPKRMSCDYTNPIGHSHPGGKQELSVNAQRAHDQYQNRGMGFDQHSTLTEKNQLFRYREIGDKQQTSLAAQTACDQDQIRAQTGKEPCLYSSPKGYNHSIKCRENEEKQQPVVDHKAFNPRQRTKEGMRCGYLTGPKENSPIKYRESRDQKQSGNDAQGASDR</sequence>
<evidence type="ECO:0000256" key="3">
    <source>
        <dbReference type="SAM" id="Phobius"/>
    </source>
</evidence>
<keyword evidence="3" id="KW-0812">Transmembrane</keyword>
<reference evidence="4" key="1">
    <citation type="submission" date="2024-01" db="EMBL/GenBank/DDBJ databases">
        <title>GRCr8: a new rat reference genome assembly contstructed from accurate long reads and long range scaffolding.</title>
        <authorList>
            <person name="Doris P.A."/>
            <person name="Kalbfleisch T."/>
            <person name="Li K."/>
            <person name="Howe K."/>
            <person name="Wood J."/>
        </authorList>
    </citation>
    <scope>NUCLEOTIDE SEQUENCE [LARGE SCALE GENOMIC DNA]</scope>
    <source>
        <strain evidence="4">Brown Norway</strain>
    </source>
</reference>
<feature type="region of interest" description="Disordered" evidence="2">
    <location>
        <begin position="518"/>
        <end position="550"/>
    </location>
</feature>
<name>A0A8I6A6W9_RAT</name>
<dbReference type="AGR" id="RGD:402344756"/>
<feature type="compositionally biased region" description="Polar residues" evidence="2">
    <location>
        <begin position="82"/>
        <end position="93"/>
    </location>
</feature>
<feature type="compositionally biased region" description="Basic and acidic residues" evidence="2">
    <location>
        <begin position="49"/>
        <end position="59"/>
    </location>
</feature>
<evidence type="ECO:0000313" key="6">
    <source>
        <dbReference type="RGD" id="402344756"/>
    </source>
</evidence>
<feature type="region of interest" description="Disordered" evidence="2">
    <location>
        <begin position="218"/>
        <end position="282"/>
    </location>
</feature>
<keyword evidence="3" id="KW-1133">Transmembrane helix</keyword>
<dbReference type="GlyGen" id="A0A8I6A6W9">
    <property type="glycosylation" value="1 site"/>
</dbReference>
<evidence type="ECO:0000313" key="4">
    <source>
        <dbReference type="Ensembl" id="ENSRNOP00000087246.1"/>
    </source>
</evidence>
<organism evidence="4 5">
    <name type="scientific">Rattus norvegicus</name>
    <name type="common">Rat</name>
    <dbReference type="NCBI Taxonomy" id="10116"/>
    <lineage>
        <taxon>Eukaryota</taxon>
        <taxon>Metazoa</taxon>
        <taxon>Chordata</taxon>
        <taxon>Craniata</taxon>
        <taxon>Vertebrata</taxon>
        <taxon>Euteleostomi</taxon>
        <taxon>Mammalia</taxon>
        <taxon>Eutheria</taxon>
        <taxon>Euarchontoglires</taxon>
        <taxon>Glires</taxon>
        <taxon>Rodentia</taxon>
        <taxon>Myomorpha</taxon>
        <taxon>Muroidea</taxon>
        <taxon>Muridae</taxon>
        <taxon>Murinae</taxon>
        <taxon>Rattus</taxon>
    </lineage>
</organism>
<feature type="compositionally biased region" description="Low complexity" evidence="2">
    <location>
        <begin position="219"/>
        <end position="232"/>
    </location>
</feature>
<feature type="region of interest" description="Disordered" evidence="2">
    <location>
        <begin position="77"/>
        <end position="96"/>
    </location>
</feature>
<feature type="region of interest" description="Disordered" evidence="2">
    <location>
        <begin position="758"/>
        <end position="807"/>
    </location>
</feature>
<feature type="compositionally biased region" description="Polar residues" evidence="2">
    <location>
        <begin position="248"/>
        <end position="258"/>
    </location>
</feature>
<dbReference type="GeneTree" id="ENSGT00950000183043"/>
<dbReference type="PANTHER" id="PTHR21859">
    <property type="entry name" value="ACROSOME-SPECIFIC PROTEIN"/>
    <property type="match status" value="1"/>
</dbReference>
<protein>
    <submittedName>
        <fullName evidence="4">Uncharacterized LOC134482685</fullName>
    </submittedName>
</protein>
<reference evidence="4" key="3">
    <citation type="submission" date="2025-09" db="UniProtKB">
        <authorList>
            <consortium name="Ensembl"/>
        </authorList>
    </citation>
    <scope>IDENTIFICATION</scope>
    <source>
        <strain evidence="4">Brown Norway</strain>
    </source>
</reference>
<gene>
    <name evidence="4 6" type="primary">LOC134482685</name>
</gene>
<feature type="compositionally biased region" description="Polar residues" evidence="2">
    <location>
        <begin position="794"/>
        <end position="806"/>
    </location>
</feature>
<comment type="similarity">
    <text evidence="1">Belongs to the SPATA31 family.</text>
</comment>
<dbReference type="OMA" id="TNTWANT"/>
<feature type="transmembrane region" description="Helical" evidence="3">
    <location>
        <begin position="20"/>
        <end position="38"/>
    </location>
</feature>
<feature type="compositionally biased region" description="Polar residues" evidence="2">
    <location>
        <begin position="266"/>
        <end position="282"/>
    </location>
</feature>
<evidence type="ECO:0000256" key="2">
    <source>
        <dbReference type="SAM" id="MobiDB-lite"/>
    </source>
</evidence>
<dbReference type="Ensembl" id="ENSRNOT00000097387.2">
    <property type="protein sequence ID" value="ENSRNOP00000087246.1"/>
    <property type="gene ID" value="ENSRNOG00000070712.2"/>
</dbReference>
<evidence type="ECO:0000313" key="5">
    <source>
        <dbReference type="Proteomes" id="UP000002494"/>
    </source>
</evidence>
<reference evidence="4" key="2">
    <citation type="submission" date="2025-08" db="UniProtKB">
        <authorList>
            <consortium name="Ensembl"/>
        </authorList>
    </citation>
    <scope>IDENTIFICATION</scope>
    <source>
        <strain evidence="4">Brown Norway</strain>
    </source>
</reference>
<feature type="compositionally biased region" description="Polar residues" evidence="2">
    <location>
        <begin position="518"/>
        <end position="538"/>
    </location>
</feature>
<keyword evidence="5" id="KW-1185">Reference proteome</keyword>
<feature type="compositionally biased region" description="Basic and acidic residues" evidence="2">
    <location>
        <begin position="1044"/>
        <end position="1058"/>
    </location>
</feature>
<feature type="compositionally biased region" description="Polar residues" evidence="2">
    <location>
        <begin position="1082"/>
        <end position="1093"/>
    </location>
</feature>
<dbReference type="RGD" id="402344756">
    <property type="gene designation" value="LOC134482685"/>
</dbReference>
<dbReference type="AlphaFoldDB" id="A0A8I6A6W9"/>
<keyword evidence="3" id="KW-0472">Membrane</keyword>
<dbReference type="Proteomes" id="UP000002494">
    <property type="component" value="Chromosome 17"/>
</dbReference>
<dbReference type="PANTHER" id="PTHR21859:SF60">
    <property type="entry name" value="GENE, 30302-RELATED"/>
    <property type="match status" value="1"/>
</dbReference>
<feature type="region of interest" description="Disordered" evidence="2">
    <location>
        <begin position="840"/>
        <end position="866"/>
    </location>
</feature>
<feature type="region of interest" description="Disordered" evidence="2">
    <location>
        <begin position="45"/>
        <end position="72"/>
    </location>
</feature>
<feature type="region of interest" description="Disordered" evidence="2">
    <location>
        <begin position="1044"/>
        <end position="1093"/>
    </location>
</feature>